<sequence length="139" mass="15570">MIRKATLSDVPSLTELSKVLGYTLPEKDFLSNLTAVLEGENCLFVAEIDSKVVGYIEGSIYRSILVTLGVRVMGIAVLPDFQDRGIGGELLEALENWARAKGLAQVSLTSGEQRHLAHDFYRKHGYEEYHKQLKFGKWL</sequence>
<dbReference type="GO" id="GO:0016746">
    <property type="term" value="F:acyltransferase activity"/>
    <property type="evidence" value="ECO:0007669"/>
    <property type="project" value="UniProtKB-KW"/>
</dbReference>
<dbReference type="CDD" id="cd04301">
    <property type="entry name" value="NAT_SF"/>
    <property type="match status" value="1"/>
</dbReference>
<reference evidence="5" key="1">
    <citation type="journal article" date="2019" name="Int. J. Syst. Evol. Microbiol.">
        <title>The Global Catalogue of Microorganisms (GCM) 10K type strain sequencing project: providing services to taxonomists for standard genome sequencing and annotation.</title>
        <authorList>
            <consortium name="The Broad Institute Genomics Platform"/>
            <consortium name="The Broad Institute Genome Sequencing Center for Infectious Disease"/>
            <person name="Wu L."/>
            <person name="Ma J."/>
        </authorList>
    </citation>
    <scope>NUCLEOTIDE SEQUENCE [LARGE SCALE GENOMIC DNA]</scope>
    <source>
        <strain evidence="5">CCUG 63287</strain>
    </source>
</reference>
<gene>
    <name evidence="4" type="ORF">ACFO26_09430</name>
</gene>
<feature type="domain" description="N-acetyltransferase" evidence="3">
    <location>
        <begin position="1"/>
        <end position="139"/>
    </location>
</feature>
<dbReference type="Proteomes" id="UP001595987">
    <property type="component" value="Unassembled WGS sequence"/>
</dbReference>
<evidence type="ECO:0000256" key="1">
    <source>
        <dbReference type="ARBA" id="ARBA00022679"/>
    </source>
</evidence>
<keyword evidence="2 4" id="KW-0012">Acyltransferase</keyword>
<protein>
    <submittedName>
        <fullName evidence="4">GNAT family N-acetyltransferase</fullName>
        <ecNumber evidence="4">2.3.-.-</ecNumber>
    </submittedName>
</protein>
<evidence type="ECO:0000313" key="5">
    <source>
        <dbReference type="Proteomes" id="UP001595987"/>
    </source>
</evidence>
<comment type="caution">
    <text evidence="4">The sequence shown here is derived from an EMBL/GenBank/DDBJ whole genome shotgun (WGS) entry which is preliminary data.</text>
</comment>
<keyword evidence="1 4" id="KW-0808">Transferase</keyword>
<keyword evidence="5" id="KW-1185">Reference proteome</keyword>
<dbReference type="SUPFAM" id="SSF55729">
    <property type="entry name" value="Acyl-CoA N-acyltransferases (Nat)"/>
    <property type="match status" value="1"/>
</dbReference>
<dbReference type="Gene3D" id="3.40.630.30">
    <property type="match status" value="1"/>
</dbReference>
<dbReference type="InterPro" id="IPR050832">
    <property type="entry name" value="Bact_Acetyltransf"/>
</dbReference>
<dbReference type="RefSeq" id="WP_213536259.1">
    <property type="nucleotide sequence ID" value="NZ_BOVQ01000006.1"/>
</dbReference>
<dbReference type="Pfam" id="PF00583">
    <property type="entry name" value="Acetyltransf_1"/>
    <property type="match status" value="1"/>
</dbReference>
<dbReference type="EMBL" id="JBHSGD010000008">
    <property type="protein sequence ID" value="MFC4653124.1"/>
    <property type="molecule type" value="Genomic_DNA"/>
</dbReference>
<dbReference type="InterPro" id="IPR000182">
    <property type="entry name" value="GNAT_dom"/>
</dbReference>
<evidence type="ECO:0000256" key="2">
    <source>
        <dbReference type="ARBA" id="ARBA00023315"/>
    </source>
</evidence>
<accession>A0ABV9JGD8</accession>
<dbReference type="PROSITE" id="PS51186">
    <property type="entry name" value="GNAT"/>
    <property type="match status" value="1"/>
</dbReference>
<evidence type="ECO:0000259" key="3">
    <source>
        <dbReference type="PROSITE" id="PS51186"/>
    </source>
</evidence>
<dbReference type="InterPro" id="IPR016181">
    <property type="entry name" value="Acyl_CoA_acyltransferase"/>
</dbReference>
<evidence type="ECO:0000313" key="4">
    <source>
        <dbReference type="EMBL" id="MFC4653124.1"/>
    </source>
</evidence>
<organism evidence="4 5">
    <name type="scientific">Lactococcus nasutitermitis</name>
    <dbReference type="NCBI Taxonomy" id="1652957"/>
    <lineage>
        <taxon>Bacteria</taxon>
        <taxon>Bacillati</taxon>
        <taxon>Bacillota</taxon>
        <taxon>Bacilli</taxon>
        <taxon>Lactobacillales</taxon>
        <taxon>Streptococcaceae</taxon>
        <taxon>Lactococcus</taxon>
    </lineage>
</organism>
<proteinExistence type="predicted"/>
<name>A0ABV9JGD8_9LACT</name>
<dbReference type="EC" id="2.3.-.-" evidence="4"/>
<dbReference type="PANTHER" id="PTHR43877">
    <property type="entry name" value="AMINOALKYLPHOSPHONATE N-ACETYLTRANSFERASE-RELATED-RELATED"/>
    <property type="match status" value="1"/>
</dbReference>